<dbReference type="InterPro" id="IPR007259">
    <property type="entry name" value="GCP"/>
</dbReference>
<dbReference type="CDD" id="cd22572">
    <property type="entry name" value="GCP5_NTD"/>
    <property type="match status" value="1"/>
</dbReference>
<dbReference type="GO" id="GO:0051321">
    <property type="term" value="P:meiotic cell cycle"/>
    <property type="evidence" value="ECO:0007669"/>
    <property type="project" value="TreeGrafter"/>
</dbReference>
<dbReference type="GO" id="GO:0000930">
    <property type="term" value="C:gamma-tubulin complex"/>
    <property type="evidence" value="ECO:0007669"/>
    <property type="project" value="TreeGrafter"/>
</dbReference>
<dbReference type="AlphaFoldDB" id="A0A1Y2AAV1"/>
<dbReference type="PANTHER" id="PTHR19302:SF33">
    <property type="entry name" value="GAMMA-TUBULIN COMPLEX COMPONENT 5"/>
    <property type="match status" value="1"/>
</dbReference>
<evidence type="ECO:0000256" key="4">
    <source>
        <dbReference type="ARBA" id="ARBA00022701"/>
    </source>
</evidence>
<gene>
    <name evidence="10" type="ORF">LY90DRAFT_677064</name>
</gene>
<organism evidence="10 11">
    <name type="scientific">Neocallimastix californiae</name>
    <dbReference type="NCBI Taxonomy" id="1754190"/>
    <lineage>
        <taxon>Eukaryota</taxon>
        <taxon>Fungi</taxon>
        <taxon>Fungi incertae sedis</taxon>
        <taxon>Chytridiomycota</taxon>
        <taxon>Chytridiomycota incertae sedis</taxon>
        <taxon>Neocallimastigomycetes</taxon>
        <taxon>Neocallimastigales</taxon>
        <taxon>Neocallimastigaceae</taxon>
        <taxon>Neocallimastix</taxon>
    </lineage>
</organism>
<evidence type="ECO:0000259" key="9">
    <source>
        <dbReference type="Pfam" id="PF17681"/>
    </source>
</evidence>
<comment type="caution">
    <text evidence="10">The sequence shown here is derived from an EMBL/GenBank/DDBJ whole genome shotgun (WGS) entry which is preliminary data.</text>
</comment>
<evidence type="ECO:0000256" key="6">
    <source>
        <dbReference type="SAM" id="MobiDB-lite"/>
    </source>
</evidence>
<protein>
    <recommendedName>
        <fullName evidence="12">Spindle pole body component</fullName>
    </recommendedName>
</protein>
<dbReference type="OrthoDB" id="66546at2759"/>
<dbReference type="Pfam" id="PF14609">
    <property type="entry name" value="GCP5-Mod21_N"/>
    <property type="match status" value="1"/>
</dbReference>
<feature type="compositionally biased region" description="Basic and acidic residues" evidence="6">
    <location>
        <begin position="640"/>
        <end position="655"/>
    </location>
</feature>
<evidence type="ECO:0008006" key="12">
    <source>
        <dbReference type="Google" id="ProtNLM"/>
    </source>
</evidence>
<keyword evidence="3" id="KW-0963">Cytoplasm</keyword>
<evidence type="ECO:0000256" key="1">
    <source>
        <dbReference type="ARBA" id="ARBA00004245"/>
    </source>
</evidence>
<reference evidence="10 11" key="1">
    <citation type="submission" date="2016-08" db="EMBL/GenBank/DDBJ databases">
        <title>A Parts List for Fungal Cellulosomes Revealed by Comparative Genomics.</title>
        <authorList>
            <consortium name="DOE Joint Genome Institute"/>
            <person name="Haitjema C.H."/>
            <person name="Gilmore S.P."/>
            <person name="Henske J.K."/>
            <person name="Solomon K.V."/>
            <person name="De Groot R."/>
            <person name="Kuo A."/>
            <person name="Mondo S.J."/>
            <person name="Salamov A.A."/>
            <person name="Labutti K."/>
            <person name="Zhao Z."/>
            <person name="Chiniquy J."/>
            <person name="Barry K."/>
            <person name="Brewer H.M."/>
            <person name="Purvine S.O."/>
            <person name="Wright A.T."/>
            <person name="Boxma B."/>
            <person name="Van Alen T."/>
            <person name="Hackstein J.H."/>
            <person name="Baker S.E."/>
            <person name="Grigoriev I.V."/>
            <person name="O'Malley M.A."/>
        </authorList>
    </citation>
    <scope>NUCLEOTIDE SEQUENCE [LARGE SCALE GENOMIC DNA]</scope>
    <source>
        <strain evidence="10 11">G1</strain>
    </source>
</reference>
<dbReference type="GO" id="GO:0051225">
    <property type="term" value="P:spindle assembly"/>
    <property type="evidence" value="ECO:0007669"/>
    <property type="project" value="TreeGrafter"/>
</dbReference>
<evidence type="ECO:0000313" key="10">
    <source>
        <dbReference type="EMBL" id="ORY19632.1"/>
    </source>
</evidence>
<dbReference type="Proteomes" id="UP000193920">
    <property type="component" value="Unassembled WGS sequence"/>
</dbReference>
<evidence type="ECO:0000259" key="7">
    <source>
        <dbReference type="Pfam" id="PF04130"/>
    </source>
</evidence>
<feature type="domain" description="Gamma tubulin complex component protein N-terminal" evidence="9">
    <location>
        <begin position="297"/>
        <end position="604"/>
    </location>
</feature>
<proteinExistence type="inferred from homology"/>
<dbReference type="EMBL" id="MCOG01000311">
    <property type="protein sequence ID" value="ORY19632.1"/>
    <property type="molecule type" value="Genomic_DNA"/>
</dbReference>
<dbReference type="GO" id="GO:0000922">
    <property type="term" value="C:spindle pole"/>
    <property type="evidence" value="ECO:0007669"/>
    <property type="project" value="InterPro"/>
</dbReference>
<evidence type="ECO:0000256" key="2">
    <source>
        <dbReference type="ARBA" id="ARBA00010337"/>
    </source>
</evidence>
<dbReference type="GO" id="GO:0007020">
    <property type="term" value="P:microtubule nucleation"/>
    <property type="evidence" value="ECO:0007669"/>
    <property type="project" value="InterPro"/>
</dbReference>
<dbReference type="PANTHER" id="PTHR19302">
    <property type="entry name" value="GAMMA TUBULIN COMPLEX PROTEIN"/>
    <property type="match status" value="1"/>
</dbReference>
<dbReference type="Pfam" id="PF04130">
    <property type="entry name" value="GCP_C_terminal"/>
    <property type="match status" value="1"/>
</dbReference>
<dbReference type="GO" id="GO:0051011">
    <property type="term" value="F:microtubule minus-end binding"/>
    <property type="evidence" value="ECO:0007669"/>
    <property type="project" value="TreeGrafter"/>
</dbReference>
<dbReference type="GO" id="GO:0000278">
    <property type="term" value="P:mitotic cell cycle"/>
    <property type="evidence" value="ECO:0007669"/>
    <property type="project" value="TreeGrafter"/>
</dbReference>
<name>A0A1Y2AAV1_9FUNG</name>
<evidence type="ECO:0000256" key="3">
    <source>
        <dbReference type="ARBA" id="ARBA00022490"/>
    </source>
</evidence>
<dbReference type="InterPro" id="IPR032797">
    <property type="entry name" value="Mod21_N"/>
</dbReference>
<keyword evidence="4" id="KW-0493">Microtubule</keyword>
<dbReference type="InterPro" id="IPR040457">
    <property type="entry name" value="GCP_C"/>
</dbReference>
<accession>A0A1Y2AAV1</accession>
<dbReference type="GO" id="GO:0031122">
    <property type="term" value="P:cytoplasmic microtubule organization"/>
    <property type="evidence" value="ECO:0007669"/>
    <property type="project" value="TreeGrafter"/>
</dbReference>
<dbReference type="InterPro" id="IPR059169">
    <property type="entry name" value="GCP5_N_ext"/>
</dbReference>
<keyword evidence="11" id="KW-1185">Reference proteome</keyword>
<dbReference type="Pfam" id="PF17681">
    <property type="entry name" value="GCP_N_terminal"/>
    <property type="match status" value="1"/>
</dbReference>
<evidence type="ECO:0000313" key="11">
    <source>
        <dbReference type="Proteomes" id="UP000193920"/>
    </source>
</evidence>
<comment type="subcellular location">
    <subcellularLocation>
        <location evidence="1">Cytoplasm</location>
        <location evidence="1">Cytoskeleton</location>
    </subcellularLocation>
</comment>
<feature type="domain" description="Gamma tubulin complex component C-terminal" evidence="7">
    <location>
        <begin position="816"/>
        <end position="1130"/>
    </location>
</feature>
<comment type="similarity">
    <text evidence="2">Belongs to the TUBGCP family.</text>
</comment>
<dbReference type="Gene3D" id="1.20.120.1900">
    <property type="entry name" value="Gamma-tubulin complex, C-terminal domain"/>
    <property type="match status" value="1"/>
</dbReference>
<dbReference type="GO" id="GO:0043015">
    <property type="term" value="F:gamma-tubulin binding"/>
    <property type="evidence" value="ECO:0007669"/>
    <property type="project" value="InterPro"/>
</dbReference>
<evidence type="ECO:0000259" key="8">
    <source>
        <dbReference type="Pfam" id="PF14609"/>
    </source>
</evidence>
<keyword evidence="5" id="KW-0206">Cytoskeleton</keyword>
<dbReference type="GO" id="GO:0005874">
    <property type="term" value="C:microtubule"/>
    <property type="evidence" value="ECO:0007669"/>
    <property type="project" value="UniProtKB-KW"/>
</dbReference>
<feature type="region of interest" description="Disordered" evidence="6">
    <location>
        <begin position="637"/>
        <end position="656"/>
    </location>
</feature>
<sequence length="1159" mass="136567">MSTIKRDYYELLKPLVYTITGIEEDSKEFKDITKKLVNKIRFNTYTIVSPKHIKNSFEGIIEKFKISAQEKNAEDLIKFLNILEKETEQKKNSKIPEILTLFLSLSKSPTHHFYNSRYFDAQEKKEEKELTWDDILKDDPLTGEYWKIPCYSSDSSSDNQISDIESDDNNTNINKNSKNEISFQEKEFLNKKIDSISTIKTSDSNSDFDDTSETIQFNDMSMNSSKSNITSKNLKNFGESQYWNYVNNLKVQKINVNFDISNPYTLDMGIIQGIKENSKIIPDLLLKTNYVNEVDIVREILFMLLGFDTAFFKYDKHNSIKVNQNLSLKHLTSSCINQLVEYFTDKGSKIKDLRLFVSNMLDPNQNVSKTMQAFAYSIAEILNYLDKKIATIEKKFQNNYLKENILTSKNTTTILSLKNDLSLILSVLSELHIFLNSVLSIEEMRYNNTIQSCLLLINLYEKMKSYFIIRNELLFNVYMNIFKNTLEPYISFIESWIFEGIINDPMDEFFIYESPDIDCDVNSIDYWELHYNLKEFNDTKIYPSFLKDYVQRILEAGKSFNLIKELGLKKDIQDKSFFLKDFPSLFEQWRINFLNIIENQVNTTDLNQDNLFQQKNEIHNSMIDQTRNVNFENEGLKNLNDNDEKNEHNNQKMEEDSTNLEMNTNIVISSSHSVDGISEDILDIINRNTNANMNLTLDDNSKEKLSSDCQSIIQDMELYNDENYSNDIKELKLIYPDIINLYLPRKSEIINNVSKSKEDTRINDIISNISHKYTDTTFSWIPMDNVINQAFNKTIVPPFRYYSELLVNLLQKHENLFQHINILQNLYFLQNGDFWNRFIEILFIKINKNDLVWRRSNELFSVFIECLEGLSIDDKLKNYFIKNIFLYIPAEKVSSHLFPDIKLEFNLPWPLNNILTGASLTKYNDIFSYLLSIQMASHALTMNDWIRQKNYKPAVLPDNSNTSNLLRYKIGLRMKLLHFVNGLRNYIFYMVLNNEIKQFQEELIHYKNFDKIKNEHSKFVKKIWEHCLLSLTIIQKNIKDVLNMCLIFTEITLNNKKLFHMKEVSELAEEEKFNERRENEDIYEYQKRVKLFYNRKSMEETNKIRLLHQYQLINEEFDKTLNFIINSLTVLCSHVNVNVKSSSSSTIGSLESLILFLTP</sequence>
<dbReference type="STRING" id="1754190.A0A1Y2AAV1"/>
<dbReference type="InterPro" id="IPR041470">
    <property type="entry name" value="GCP_N"/>
</dbReference>
<dbReference type="InterPro" id="IPR042241">
    <property type="entry name" value="GCP_C_sf"/>
</dbReference>
<evidence type="ECO:0000256" key="5">
    <source>
        <dbReference type="ARBA" id="ARBA00023212"/>
    </source>
</evidence>
<dbReference type="GO" id="GO:0005816">
    <property type="term" value="C:spindle pole body"/>
    <property type="evidence" value="ECO:0007669"/>
    <property type="project" value="UniProtKB-ARBA"/>
</dbReference>
<feature type="region of interest" description="Disordered" evidence="6">
    <location>
        <begin position="153"/>
        <end position="176"/>
    </location>
</feature>
<feature type="domain" description="Gamma-Tubulin ring complex non-core subunit mod21 N-terminal" evidence="8">
    <location>
        <begin position="75"/>
        <end position="156"/>
    </location>
</feature>